<accession>A0ABW5KEP4</accession>
<name>A0ABW5KEP4_9SPHI</name>
<protein>
    <recommendedName>
        <fullName evidence="3">DUF4488 domain-containing protein</fullName>
    </recommendedName>
</protein>
<evidence type="ECO:0000313" key="2">
    <source>
        <dbReference type="Proteomes" id="UP001597545"/>
    </source>
</evidence>
<dbReference type="Proteomes" id="UP001597545">
    <property type="component" value="Unassembled WGS sequence"/>
</dbReference>
<keyword evidence="2" id="KW-1185">Reference proteome</keyword>
<dbReference type="RefSeq" id="WP_380901848.1">
    <property type="nucleotide sequence ID" value="NZ_JBHUEG010000007.1"/>
</dbReference>
<gene>
    <name evidence="1" type="ORF">ACFSR5_06335</name>
</gene>
<dbReference type="EMBL" id="JBHULR010000003">
    <property type="protein sequence ID" value="MFD2547264.1"/>
    <property type="molecule type" value="Genomic_DNA"/>
</dbReference>
<reference evidence="2" key="1">
    <citation type="journal article" date="2019" name="Int. J. Syst. Evol. Microbiol.">
        <title>The Global Catalogue of Microorganisms (GCM) 10K type strain sequencing project: providing services to taxonomists for standard genome sequencing and annotation.</title>
        <authorList>
            <consortium name="The Broad Institute Genomics Platform"/>
            <consortium name="The Broad Institute Genome Sequencing Center for Infectious Disease"/>
            <person name="Wu L."/>
            <person name="Ma J."/>
        </authorList>
    </citation>
    <scope>NUCLEOTIDE SEQUENCE [LARGE SCALE GENOMIC DNA]</scope>
    <source>
        <strain evidence="2">KCTC 42662</strain>
    </source>
</reference>
<comment type="caution">
    <text evidence="1">The sequence shown here is derived from an EMBL/GenBank/DDBJ whole genome shotgun (WGS) entry which is preliminary data.</text>
</comment>
<organism evidence="1 2">
    <name type="scientific">Sphingobacterium suaedae</name>
    <dbReference type="NCBI Taxonomy" id="1686402"/>
    <lineage>
        <taxon>Bacteria</taxon>
        <taxon>Pseudomonadati</taxon>
        <taxon>Bacteroidota</taxon>
        <taxon>Sphingobacteriia</taxon>
        <taxon>Sphingobacteriales</taxon>
        <taxon>Sphingobacteriaceae</taxon>
        <taxon>Sphingobacterium</taxon>
    </lineage>
</organism>
<evidence type="ECO:0000313" key="1">
    <source>
        <dbReference type="EMBL" id="MFD2547264.1"/>
    </source>
</evidence>
<evidence type="ECO:0008006" key="3">
    <source>
        <dbReference type="Google" id="ProtNLM"/>
    </source>
</evidence>
<sequence length="151" mass="17504">MTDRKLHLKTKRKILFFFFLGIASALYSQEKSIPEPIQHMFEGTWIYNDTFQTNTIVILFEPDKDYAVFRDIGNGMAPSRTLHAFQKENLLVIPAVQHGNDYTEMRVIQGKLHVRTKPINWDDKGHIVNSGPLETRVFKRSAHKKKTSGPY</sequence>
<proteinExistence type="predicted"/>